<evidence type="ECO:0000313" key="3">
    <source>
        <dbReference type="EMBL" id="JAP44185.1"/>
    </source>
</evidence>
<dbReference type="SMART" id="SM00666">
    <property type="entry name" value="PB1"/>
    <property type="match status" value="1"/>
</dbReference>
<dbReference type="Pfam" id="PF00564">
    <property type="entry name" value="PB1"/>
    <property type="match status" value="1"/>
</dbReference>
<accession>A0A0X3NX98</accession>
<dbReference type="InterPro" id="IPR053793">
    <property type="entry name" value="PB1-like"/>
</dbReference>
<feature type="domain" description="PB1" evidence="2">
    <location>
        <begin position="13"/>
        <end position="95"/>
    </location>
</feature>
<dbReference type="SUPFAM" id="SSF54277">
    <property type="entry name" value="CAD &amp; PB1 domains"/>
    <property type="match status" value="1"/>
</dbReference>
<feature type="compositionally biased region" description="Pro residues" evidence="1">
    <location>
        <begin position="228"/>
        <end position="241"/>
    </location>
</feature>
<name>A0A0X3NX98_SCHSO</name>
<feature type="compositionally biased region" description="Low complexity" evidence="1">
    <location>
        <begin position="180"/>
        <end position="191"/>
    </location>
</feature>
<dbReference type="PANTHER" id="PTHR15335:SF7">
    <property type="entry name" value="PROTEIN TFG"/>
    <property type="match status" value="1"/>
</dbReference>
<reference evidence="3" key="1">
    <citation type="submission" date="2016-01" db="EMBL/GenBank/DDBJ databases">
        <title>Reference transcriptome for the parasite Schistocephalus solidus: insights into the molecular evolution of parasitism.</title>
        <authorList>
            <person name="Hebert F.O."/>
            <person name="Grambauer S."/>
            <person name="Barber I."/>
            <person name="Landry C.R."/>
            <person name="Aubin-Horth N."/>
        </authorList>
    </citation>
    <scope>NUCLEOTIDE SEQUENCE</scope>
</reference>
<proteinExistence type="predicted"/>
<dbReference type="PANTHER" id="PTHR15335">
    <property type="entry name" value="PROTEIN TFG"/>
    <property type="match status" value="1"/>
</dbReference>
<feature type="compositionally biased region" description="Pro residues" evidence="1">
    <location>
        <begin position="392"/>
        <end position="422"/>
    </location>
</feature>
<dbReference type="GO" id="GO:0070971">
    <property type="term" value="C:endoplasmic reticulum exit site"/>
    <property type="evidence" value="ECO:0007669"/>
    <property type="project" value="TreeGrafter"/>
</dbReference>
<dbReference type="CDD" id="cd06401">
    <property type="entry name" value="PB1_TFG"/>
    <property type="match status" value="1"/>
</dbReference>
<dbReference type="AlphaFoldDB" id="A0A0X3NX98"/>
<dbReference type="PROSITE" id="PS51745">
    <property type="entry name" value="PB1"/>
    <property type="match status" value="1"/>
</dbReference>
<dbReference type="EMBL" id="GEEE01019040">
    <property type="protein sequence ID" value="JAP44185.1"/>
    <property type="molecule type" value="Transcribed_RNA"/>
</dbReference>
<dbReference type="GO" id="GO:0048208">
    <property type="term" value="P:COPII vesicle coating"/>
    <property type="evidence" value="ECO:0007669"/>
    <property type="project" value="InterPro"/>
</dbReference>
<evidence type="ECO:0000256" key="1">
    <source>
        <dbReference type="SAM" id="MobiDB-lite"/>
    </source>
</evidence>
<feature type="compositionally biased region" description="Low complexity" evidence="1">
    <location>
        <begin position="242"/>
        <end position="253"/>
    </location>
</feature>
<feature type="compositionally biased region" description="Low complexity" evidence="1">
    <location>
        <begin position="281"/>
        <end position="290"/>
    </location>
</feature>
<feature type="compositionally biased region" description="Polar residues" evidence="1">
    <location>
        <begin position="294"/>
        <end position="305"/>
    </location>
</feature>
<dbReference type="InterPro" id="IPR034857">
    <property type="entry name" value="PB1_TFG"/>
</dbReference>
<organism evidence="3">
    <name type="scientific">Schistocephalus solidus</name>
    <name type="common">Tapeworm</name>
    <dbReference type="NCBI Taxonomy" id="70667"/>
    <lineage>
        <taxon>Eukaryota</taxon>
        <taxon>Metazoa</taxon>
        <taxon>Spiralia</taxon>
        <taxon>Lophotrochozoa</taxon>
        <taxon>Platyhelminthes</taxon>
        <taxon>Cestoda</taxon>
        <taxon>Eucestoda</taxon>
        <taxon>Diphyllobothriidea</taxon>
        <taxon>Diphyllobothriidae</taxon>
        <taxon>Schistocephalus</taxon>
    </lineage>
</organism>
<feature type="compositionally biased region" description="Pro residues" evidence="1">
    <location>
        <begin position="457"/>
        <end position="487"/>
    </location>
</feature>
<dbReference type="InterPro" id="IPR033512">
    <property type="entry name" value="TFG"/>
</dbReference>
<evidence type="ECO:0000259" key="2">
    <source>
        <dbReference type="PROSITE" id="PS51745"/>
    </source>
</evidence>
<dbReference type="InterPro" id="IPR000270">
    <property type="entry name" value="PB1_dom"/>
</dbReference>
<sequence length="487" mass="51517">MYGASNAKDFSRRLVIKAQLGDDLRRIPIHNEDLTYDEIAIMMQRVFKPRLERDTDFIIKYKDEDNEFVTIADESDLSYAIQQCQDVLRLQIIVKGSAGDSCKNAVTSGSQSVDAAQLNTCDRRSVISELRRLRDHVNSLVDKLDNFVVNSEVHLNASQDNGVAVTEAETVGKNPEFDPLSASSLHHSVSATPKTSVAGDEVDPHKPSDETPTTSAPPPALLSQFHQPPAPTAFQPVPPPMSSAAAPLPSLASETTSPDPTYACVETATVSGTAPPPPPTTVSTLSQSPPAILPTTNIPPVETTVSQPMPPFIAYPGVQPQSLFGQVGKQPPSAFGSHLESTPPMPPPMFGAVAPPQQRFRPPPASFGGAPNSFAPPTAPISGPPQIRHPEPSPFMPPPSMRPGGPPLPPPQMHPGPQPPSGSPVGGLTLGGPPRYVPGTHTPPPTSHLWPGDTSSVPPPPMLHHGGVPPPPMMPATGVPPPPRPPY</sequence>
<dbReference type="Gene3D" id="3.10.20.90">
    <property type="entry name" value="Phosphatidylinositol 3-kinase Catalytic Subunit, Chain A, domain 1"/>
    <property type="match status" value="1"/>
</dbReference>
<protein>
    <submittedName>
        <fullName evidence="3">Protein TFG</fullName>
    </submittedName>
</protein>
<dbReference type="GO" id="GO:0042802">
    <property type="term" value="F:identical protein binding"/>
    <property type="evidence" value="ECO:0007669"/>
    <property type="project" value="InterPro"/>
</dbReference>
<gene>
    <name evidence="3" type="primary">TFG</name>
    <name evidence="3" type="ORF">TR143622</name>
</gene>
<feature type="region of interest" description="Disordered" evidence="1">
    <location>
        <begin position="355"/>
        <end position="487"/>
    </location>
</feature>
<feature type="region of interest" description="Disordered" evidence="1">
    <location>
        <begin position="174"/>
        <end position="305"/>
    </location>
</feature>